<dbReference type="HOGENOM" id="CLU_1367904_0_0_1"/>
<dbReference type="Gramene" id="Bo5g132370.1">
    <property type="protein sequence ID" value="Bo5g132370.1"/>
    <property type="gene ID" value="Bo5g132370"/>
</dbReference>
<dbReference type="OMA" id="GYQVYIC"/>
<dbReference type="STRING" id="109376.A0A0D3CKJ9"/>
<organism evidence="1 2">
    <name type="scientific">Brassica oleracea var. oleracea</name>
    <dbReference type="NCBI Taxonomy" id="109376"/>
    <lineage>
        <taxon>Eukaryota</taxon>
        <taxon>Viridiplantae</taxon>
        <taxon>Streptophyta</taxon>
        <taxon>Embryophyta</taxon>
        <taxon>Tracheophyta</taxon>
        <taxon>Spermatophyta</taxon>
        <taxon>Magnoliopsida</taxon>
        <taxon>eudicotyledons</taxon>
        <taxon>Gunneridae</taxon>
        <taxon>Pentapetalae</taxon>
        <taxon>rosids</taxon>
        <taxon>malvids</taxon>
        <taxon>Brassicales</taxon>
        <taxon>Brassicaceae</taxon>
        <taxon>Brassiceae</taxon>
        <taxon>Brassica</taxon>
    </lineage>
</organism>
<dbReference type="EnsemblPlants" id="Bo5g132370.1">
    <property type="protein sequence ID" value="Bo5g132370.1"/>
    <property type="gene ID" value="Bo5g132370"/>
</dbReference>
<evidence type="ECO:0000313" key="1">
    <source>
        <dbReference type="EnsemblPlants" id="Bo5g132370.1"/>
    </source>
</evidence>
<proteinExistence type="predicted"/>
<keyword evidence="2" id="KW-1185">Reference proteome</keyword>
<dbReference type="Proteomes" id="UP000032141">
    <property type="component" value="Chromosome C5"/>
</dbReference>
<evidence type="ECO:0000313" key="2">
    <source>
        <dbReference type="Proteomes" id="UP000032141"/>
    </source>
</evidence>
<dbReference type="eggNOG" id="KOG1208">
    <property type="taxonomic scope" value="Eukaryota"/>
</dbReference>
<accession>A0A0D3CKJ9</accession>
<sequence>MARVDRNPLSPWLLDERTLRLTSLKRAAVESCRILEVRSFSHAVGLGETFTPTKATEEEAMRNKEKAWERREKRMHEISLLRSIPYSDHQRYYGGLLKNVAVVTGSNRVTSLSLQEGLKVDFHQLDVTVLIAHFLVSAGDADESSCHISSVAAILDFGFATVLVTQGKNLKLTGTLGNRASEYFLDGYQVYICSRMSLTL</sequence>
<reference evidence="1 2" key="1">
    <citation type="journal article" date="2014" name="Genome Biol.">
        <title>Transcriptome and methylome profiling reveals relics of genome dominance in the mesopolyploid Brassica oleracea.</title>
        <authorList>
            <person name="Parkin I.A."/>
            <person name="Koh C."/>
            <person name="Tang H."/>
            <person name="Robinson S.J."/>
            <person name="Kagale S."/>
            <person name="Clarke W.E."/>
            <person name="Town C.D."/>
            <person name="Nixon J."/>
            <person name="Krishnakumar V."/>
            <person name="Bidwell S.L."/>
            <person name="Denoeud F."/>
            <person name="Belcram H."/>
            <person name="Links M.G."/>
            <person name="Just J."/>
            <person name="Clarke C."/>
            <person name="Bender T."/>
            <person name="Huebert T."/>
            <person name="Mason A.S."/>
            <person name="Pires J.C."/>
            <person name="Barker G."/>
            <person name="Moore J."/>
            <person name="Walley P.G."/>
            <person name="Manoli S."/>
            <person name="Batley J."/>
            <person name="Edwards D."/>
            <person name="Nelson M.N."/>
            <person name="Wang X."/>
            <person name="Paterson A.H."/>
            <person name="King G."/>
            <person name="Bancroft I."/>
            <person name="Chalhoub B."/>
            <person name="Sharpe A.G."/>
        </authorList>
    </citation>
    <scope>NUCLEOTIDE SEQUENCE</scope>
    <source>
        <strain evidence="1 2">cv. TO1000</strain>
    </source>
</reference>
<protein>
    <submittedName>
        <fullName evidence="1">Uncharacterized protein</fullName>
    </submittedName>
</protein>
<name>A0A0D3CKJ9_BRAOL</name>
<reference evidence="1" key="2">
    <citation type="submission" date="2015-03" db="UniProtKB">
        <authorList>
            <consortium name="EnsemblPlants"/>
        </authorList>
    </citation>
    <scope>IDENTIFICATION</scope>
</reference>
<dbReference type="AlphaFoldDB" id="A0A0D3CKJ9"/>